<keyword evidence="1" id="KW-0472">Membrane</keyword>
<keyword evidence="1" id="KW-1133">Transmembrane helix</keyword>
<dbReference type="AlphaFoldDB" id="A0A9W6FQ85"/>
<feature type="transmembrane region" description="Helical" evidence="1">
    <location>
        <begin position="268"/>
        <end position="288"/>
    </location>
</feature>
<evidence type="ECO:0000313" key="2">
    <source>
        <dbReference type="EMBL" id="GLI26327.1"/>
    </source>
</evidence>
<feature type="transmembrane region" description="Helical" evidence="1">
    <location>
        <begin position="160"/>
        <end position="192"/>
    </location>
</feature>
<accession>A0A9W6FQ85</accession>
<gene>
    <name evidence="2" type="ORF">ARHIZOSPH14_05690</name>
</gene>
<feature type="transmembrane region" description="Helical" evidence="1">
    <location>
        <begin position="12"/>
        <end position="34"/>
    </location>
</feature>
<proteinExistence type="predicted"/>
<dbReference type="Pfam" id="PF04018">
    <property type="entry name" value="VCA0040-like"/>
    <property type="match status" value="1"/>
</dbReference>
<dbReference type="EMBL" id="BSDP01000001">
    <property type="protein sequence ID" value="GLI26327.1"/>
    <property type="molecule type" value="Genomic_DNA"/>
</dbReference>
<feature type="transmembrane region" description="Helical" evidence="1">
    <location>
        <begin position="204"/>
        <end position="229"/>
    </location>
</feature>
<keyword evidence="1" id="KW-0812">Transmembrane</keyword>
<dbReference type="PANTHER" id="PTHR37308:SF1">
    <property type="entry name" value="POLYPRENYL-PHOSPHATE TRANSPORTER"/>
    <property type="match status" value="1"/>
</dbReference>
<name>A0A9W6FQ85_9MICO</name>
<feature type="transmembrane region" description="Helical" evidence="1">
    <location>
        <begin position="40"/>
        <end position="61"/>
    </location>
</feature>
<organism evidence="2 3">
    <name type="scientific">Agromyces rhizosphaerae</name>
    <dbReference type="NCBI Taxonomy" id="88374"/>
    <lineage>
        <taxon>Bacteria</taxon>
        <taxon>Bacillati</taxon>
        <taxon>Actinomycetota</taxon>
        <taxon>Actinomycetes</taxon>
        <taxon>Micrococcales</taxon>
        <taxon>Microbacteriaceae</taxon>
        <taxon>Agromyces</taxon>
    </lineage>
</organism>
<comment type="caution">
    <text evidence="2">The sequence shown here is derived from an EMBL/GenBank/DDBJ whole genome shotgun (WGS) entry which is preliminary data.</text>
</comment>
<protein>
    <submittedName>
        <fullName evidence="2">DUF368 domain-containing protein</fullName>
    </submittedName>
</protein>
<evidence type="ECO:0000256" key="1">
    <source>
        <dbReference type="SAM" id="Phobius"/>
    </source>
</evidence>
<feature type="transmembrane region" description="Helical" evidence="1">
    <location>
        <begin position="135"/>
        <end position="154"/>
    </location>
</feature>
<keyword evidence="3" id="KW-1185">Reference proteome</keyword>
<dbReference type="InterPro" id="IPR007163">
    <property type="entry name" value="VCA0040-like"/>
</dbReference>
<feature type="transmembrane region" description="Helical" evidence="1">
    <location>
        <begin position="110"/>
        <end position="128"/>
    </location>
</feature>
<dbReference type="PANTHER" id="PTHR37308">
    <property type="entry name" value="INTEGRAL MEMBRANE PROTEIN"/>
    <property type="match status" value="1"/>
</dbReference>
<feature type="transmembrane region" description="Helical" evidence="1">
    <location>
        <begin position="73"/>
        <end position="98"/>
    </location>
</feature>
<dbReference type="Proteomes" id="UP001144396">
    <property type="component" value="Unassembled WGS sequence"/>
</dbReference>
<dbReference type="RefSeq" id="WP_281882324.1">
    <property type="nucleotide sequence ID" value="NZ_BSDP01000001.1"/>
</dbReference>
<reference evidence="2" key="1">
    <citation type="submission" date="2022-12" db="EMBL/GenBank/DDBJ databases">
        <title>Reference genome sequencing for broad-spectrum identification of bacterial and archaeal isolates by mass spectrometry.</title>
        <authorList>
            <person name="Sekiguchi Y."/>
            <person name="Tourlousse D.M."/>
        </authorList>
    </citation>
    <scope>NUCLEOTIDE SEQUENCE</scope>
    <source>
        <strain evidence="2">14</strain>
    </source>
</reference>
<evidence type="ECO:0000313" key="3">
    <source>
        <dbReference type="Proteomes" id="UP001144396"/>
    </source>
</evidence>
<sequence length="309" mass="32132">MTALRWLVDLIRGALIGTVEIIPGVSGGTVALITGVYETIITSAGNLVRGVLLALGGIVRADLRPRAREHLRLVRWGVLIPIGIGMLGAIVLASALLAPTIEEYPVETRAVFAGLIVASLVVPARMVGRWGVREVLLALVAAIAAFLLTGLPAVDDADPSLWLVAVSAAFAVCALVLPGVSGSFVLVVIGIYAPTLDAVNDRDLVYLGTFVLGAIVGLAAFVSTLQWLLAHHHAATLAVMTGLMAGSLRALWPWQSESGALEAPTGDVLPIVLLFLAGVAAVSAMVIAETLIVRRREAAAAQDEVSAER</sequence>